<dbReference type="Proteomes" id="UP000035904">
    <property type="component" value="Unassembled WGS sequence"/>
</dbReference>
<gene>
    <name evidence="1" type="ORF">ABW01_00335</name>
</gene>
<dbReference type="RefSeq" id="WP_000990395.1">
    <property type="nucleotide sequence ID" value="NZ_CP168764.1"/>
</dbReference>
<protein>
    <submittedName>
        <fullName evidence="1">Metallophosphoesterase</fullName>
    </submittedName>
</protein>
<accession>A0A0J1I479</accession>
<reference evidence="1 2" key="1">
    <citation type="submission" date="2015-05" db="EMBL/GenBank/DDBJ databases">
        <title>Whole genome sequence and identification of bacterial endophytes from Costus igneus.</title>
        <authorList>
            <person name="Lee Y.P."/>
            <person name="Gan H.M."/>
            <person name="Eng W."/>
            <person name="Wheatley M.S."/>
            <person name="Caraballo A."/>
            <person name="Polter S."/>
            <person name="Savka M.A."/>
            <person name="Hudson A.O."/>
        </authorList>
    </citation>
    <scope>NUCLEOTIDE SEQUENCE [LARGE SCALE GENOMIC DNA]</scope>
    <source>
        <strain evidence="1 2">RIT375</strain>
    </source>
</reference>
<name>A0A0J1I479_BACAN</name>
<dbReference type="PATRIC" id="fig|1392.242.peg.70"/>
<dbReference type="EMBL" id="LDPG01000001">
    <property type="protein sequence ID" value="KLV20756.1"/>
    <property type="molecule type" value="Genomic_DNA"/>
</dbReference>
<organism evidence="1 2">
    <name type="scientific">Bacillus anthracis</name>
    <name type="common">anthrax bacterium</name>
    <dbReference type="NCBI Taxonomy" id="1392"/>
    <lineage>
        <taxon>Bacteria</taxon>
        <taxon>Bacillati</taxon>
        <taxon>Bacillota</taxon>
        <taxon>Bacilli</taxon>
        <taxon>Bacillales</taxon>
        <taxon>Bacillaceae</taxon>
        <taxon>Bacillus</taxon>
        <taxon>Bacillus cereus group</taxon>
    </lineage>
</organism>
<dbReference type="NCBIfam" id="NF033536">
    <property type="entry name" value="lasso_PqqD_Bac"/>
    <property type="match status" value="1"/>
</dbReference>
<dbReference type="Pfam" id="PF05402">
    <property type="entry name" value="PqqD"/>
    <property type="match status" value="1"/>
</dbReference>
<evidence type="ECO:0000313" key="1">
    <source>
        <dbReference type="EMBL" id="KLV20756.1"/>
    </source>
</evidence>
<dbReference type="AlphaFoldDB" id="A0A0J1I479"/>
<comment type="caution">
    <text evidence="1">The sequence shown here is derived from an EMBL/GenBank/DDBJ whole genome shotgun (WGS) entry which is preliminary data.</text>
</comment>
<dbReference type="Gene3D" id="1.10.10.1150">
    <property type="entry name" value="Coenzyme PQQ synthesis protein D (PqqD)"/>
    <property type="match status" value="1"/>
</dbReference>
<evidence type="ECO:0000313" key="2">
    <source>
        <dbReference type="Proteomes" id="UP000035904"/>
    </source>
</evidence>
<sequence length="101" mass="11683">MMYTERISLKCQIVQSEENIVSDMDGEKVMLNVRKGKYYNLGETGGEIWDLIKTPIIVTELVSTLLSKYNIERSDCEEQVLSFLECLFQEDLIQIKGQSNR</sequence>
<proteinExistence type="predicted"/>
<dbReference type="InterPro" id="IPR008792">
    <property type="entry name" value="PQQD"/>
</dbReference>
<dbReference type="InterPro" id="IPR041881">
    <property type="entry name" value="PqqD_sf"/>
</dbReference>